<dbReference type="EMBL" id="UYRU01065583">
    <property type="protein sequence ID" value="VDN16366.1"/>
    <property type="molecule type" value="Genomic_DNA"/>
</dbReference>
<dbReference type="AlphaFoldDB" id="A0A3P7PEF8"/>
<proteinExistence type="predicted"/>
<gene>
    <name evidence="1" type="ORF">DILT_LOCUS12197</name>
</gene>
<dbReference type="OrthoDB" id="407509at2759"/>
<dbReference type="Proteomes" id="UP000281553">
    <property type="component" value="Unassembled WGS sequence"/>
</dbReference>
<name>A0A3P7PEF8_DIBLA</name>
<reference evidence="1 2" key="1">
    <citation type="submission" date="2018-11" db="EMBL/GenBank/DDBJ databases">
        <authorList>
            <consortium name="Pathogen Informatics"/>
        </authorList>
    </citation>
    <scope>NUCLEOTIDE SEQUENCE [LARGE SCALE GENOMIC DNA]</scope>
</reference>
<organism evidence="1 2">
    <name type="scientific">Dibothriocephalus latus</name>
    <name type="common">Fish tapeworm</name>
    <name type="synonym">Diphyllobothrium latum</name>
    <dbReference type="NCBI Taxonomy" id="60516"/>
    <lineage>
        <taxon>Eukaryota</taxon>
        <taxon>Metazoa</taxon>
        <taxon>Spiralia</taxon>
        <taxon>Lophotrochozoa</taxon>
        <taxon>Platyhelminthes</taxon>
        <taxon>Cestoda</taxon>
        <taxon>Eucestoda</taxon>
        <taxon>Diphyllobothriidea</taxon>
        <taxon>Diphyllobothriidae</taxon>
        <taxon>Dibothriocephalus</taxon>
    </lineage>
</organism>
<sequence>MEQTSNVEDPRKLCQIIRQVSATLYSTAEFQPSPAYAVSYDRPSKDEVADAMQRLHNNKACGEDGISTEIYKSCVDILAPRLHEVLVQAWREEAVSDDWG</sequence>
<evidence type="ECO:0000313" key="1">
    <source>
        <dbReference type="EMBL" id="VDN16366.1"/>
    </source>
</evidence>
<accession>A0A3P7PEF8</accession>
<keyword evidence="2" id="KW-1185">Reference proteome</keyword>
<protein>
    <recommendedName>
        <fullName evidence="3">Reverse transcriptase domain-containing protein</fullName>
    </recommendedName>
</protein>
<evidence type="ECO:0008006" key="3">
    <source>
        <dbReference type="Google" id="ProtNLM"/>
    </source>
</evidence>
<evidence type="ECO:0000313" key="2">
    <source>
        <dbReference type="Proteomes" id="UP000281553"/>
    </source>
</evidence>